<gene>
    <name evidence="1" type="ORF">FMOSSE_LOCUS13021</name>
</gene>
<evidence type="ECO:0000313" key="1">
    <source>
        <dbReference type="EMBL" id="CAG8683631.1"/>
    </source>
</evidence>
<sequence length="58" mass="6540">IALILNGDKSNAESNNSNNTFITYEDPVLITPRLDKEEKKSEFILEFSTISSIPKLLK</sequence>
<organism evidence="1 2">
    <name type="scientific">Funneliformis mosseae</name>
    <name type="common">Endomycorrhizal fungus</name>
    <name type="synonym">Glomus mosseae</name>
    <dbReference type="NCBI Taxonomy" id="27381"/>
    <lineage>
        <taxon>Eukaryota</taxon>
        <taxon>Fungi</taxon>
        <taxon>Fungi incertae sedis</taxon>
        <taxon>Mucoromycota</taxon>
        <taxon>Glomeromycotina</taxon>
        <taxon>Glomeromycetes</taxon>
        <taxon>Glomerales</taxon>
        <taxon>Glomeraceae</taxon>
        <taxon>Funneliformis</taxon>
    </lineage>
</organism>
<reference evidence="1" key="1">
    <citation type="submission" date="2021-06" db="EMBL/GenBank/DDBJ databases">
        <authorList>
            <person name="Kallberg Y."/>
            <person name="Tangrot J."/>
            <person name="Rosling A."/>
        </authorList>
    </citation>
    <scope>NUCLEOTIDE SEQUENCE</scope>
    <source>
        <strain evidence="1">87-6 pot B 2015</strain>
    </source>
</reference>
<dbReference type="AlphaFoldDB" id="A0A9N9EL65"/>
<proteinExistence type="predicted"/>
<feature type="non-terminal residue" evidence="1">
    <location>
        <position position="1"/>
    </location>
</feature>
<name>A0A9N9EL65_FUNMO</name>
<keyword evidence="2" id="KW-1185">Reference proteome</keyword>
<accession>A0A9N9EL65</accession>
<dbReference type="Proteomes" id="UP000789375">
    <property type="component" value="Unassembled WGS sequence"/>
</dbReference>
<comment type="caution">
    <text evidence="1">The sequence shown here is derived from an EMBL/GenBank/DDBJ whole genome shotgun (WGS) entry which is preliminary data.</text>
</comment>
<dbReference type="EMBL" id="CAJVPP010007002">
    <property type="protein sequence ID" value="CAG8683631.1"/>
    <property type="molecule type" value="Genomic_DNA"/>
</dbReference>
<protein>
    <submittedName>
        <fullName evidence="1">14545_t:CDS:1</fullName>
    </submittedName>
</protein>
<evidence type="ECO:0000313" key="2">
    <source>
        <dbReference type="Proteomes" id="UP000789375"/>
    </source>
</evidence>